<keyword evidence="8" id="KW-1185">Reference proteome</keyword>
<dbReference type="CDD" id="cd00130">
    <property type="entry name" value="PAS"/>
    <property type="match status" value="1"/>
</dbReference>
<dbReference type="InterPro" id="IPR025943">
    <property type="entry name" value="Sigma_54_int_dom_ATP-bd_2"/>
</dbReference>
<dbReference type="GO" id="GO:0005524">
    <property type="term" value="F:ATP binding"/>
    <property type="evidence" value="ECO:0007669"/>
    <property type="project" value="UniProtKB-KW"/>
</dbReference>
<dbReference type="PROSITE" id="PS50045">
    <property type="entry name" value="SIGMA54_INTERACT_4"/>
    <property type="match status" value="1"/>
</dbReference>
<dbReference type="Pfam" id="PF00989">
    <property type="entry name" value="PAS"/>
    <property type="match status" value="1"/>
</dbReference>
<proteinExistence type="predicted"/>
<evidence type="ECO:0000256" key="3">
    <source>
        <dbReference type="ARBA" id="ARBA00023015"/>
    </source>
</evidence>
<dbReference type="PROSITE" id="PS50112">
    <property type="entry name" value="PAS"/>
    <property type="match status" value="1"/>
</dbReference>
<dbReference type="InterPro" id="IPR002078">
    <property type="entry name" value="Sigma_54_int"/>
</dbReference>
<dbReference type="AlphaFoldDB" id="A0A9X0YNG4"/>
<dbReference type="InterPro" id="IPR003593">
    <property type="entry name" value="AAA+_ATPase"/>
</dbReference>
<evidence type="ECO:0000256" key="2">
    <source>
        <dbReference type="ARBA" id="ARBA00022840"/>
    </source>
</evidence>
<dbReference type="CDD" id="cd00009">
    <property type="entry name" value="AAA"/>
    <property type="match status" value="1"/>
</dbReference>
<dbReference type="InterPro" id="IPR027417">
    <property type="entry name" value="P-loop_NTPase"/>
</dbReference>
<reference evidence="7" key="1">
    <citation type="submission" date="2021-03" db="EMBL/GenBank/DDBJ databases">
        <title>Genomic Encyclopedia of Type Strains, Phase IV (KMG-IV): sequencing the most valuable type-strain genomes for metagenomic binning, comparative biology and taxonomic classification.</title>
        <authorList>
            <person name="Goeker M."/>
        </authorList>
    </citation>
    <scope>NUCLEOTIDE SEQUENCE</scope>
    <source>
        <strain evidence="7">DSM 107338</strain>
    </source>
</reference>
<evidence type="ECO:0000256" key="4">
    <source>
        <dbReference type="ARBA" id="ARBA00023163"/>
    </source>
</evidence>
<dbReference type="InterPro" id="IPR025662">
    <property type="entry name" value="Sigma_54_int_dom_ATP-bd_1"/>
</dbReference>
<dbReference type="SUPFAM" id="SSF52540">
    <property type="entry name" value="P-loop containing nucleoside triphosphate hydrolases"/>
    <property type="match status" value="1"/>
</dbReference>
<comment type="caution">
    <text evidence="7">The sequence shown here is derived from an EMBL/GenBank/DDBJ whole genome shotgun (WGS) entry which is preliminary data.</text>
</comment>
<evidence type="ECO:0000313" key="7">
    <source>
        <dbReference type="EMBL" id="MBP2075814.1"/>
    </source>
</evidence>
<evidence type="ECO:0000313" key="8">
    <source>
        <dbReference type="Proteomes" id="UP001138793"/>
    </source>
</evidence>
<dbReference type="InterPro" id="IPR013767">
    <property type="entry name" value="PAS_fold"/>
</dbReference>
<dbReference type="SUPFAM" id="SSF55785">
    <property type="entry name" value="PYP-like sensor domain (PAS domain)"/>
    <property type="match status" value="1"/>
</dbReference>
<dbReference type="Pfam" id="PF00158">
    <property type="entry name" value="Sigma54_activat"/>
    <property type="match status" value="1"/>
</dbReference>
<dbReference type="PANTHER" id="PTHR32071">
    <property type="entry name" value="TRANSCRIPTIONAL REGULATORY PROTEIN"/>
    <property type="match status" value="1"/>
</dbReference>
<dbReference type="Gene3D" id="3.30.450.20">
    <property type="entry name" value="PAS domain"/>
    <property type="match status" value="1"/>
</dbReference>
<dbReference type="InterPro" id="IPR002197">
    <property type="entry name" value="HTH_Fis"/>
</dbReference>
<dbReference type="PROSITE" id="PS00676">
    <property type="entry name" value="SIGMA54_INTERACT_2"/>
    <property type="match status" value="1"/>
</dbReference>
<dbReference type="SUPFAM" id="SSF46689">
    <property type="entry name" value="Homeodomain-like"/>
    <property type="match status" value="1"/>
</dbReference>
<dbReference type="PROSITE" id="PS00675">
    <property type="entry name" value="SIGMA54_INTERACT_1"/>
    <property type="match status" value="1"/>
</dbReference>
<feature type="domain" description="Sigma-54 factor interaction" evidence="5">
    <location>
        <begin position="255"/>
        <end position="485"/>
    </location>
</feature>
<dbReference type="PANTHER" id="PTHR32071:SF57">
    <property type="entry name" value="C4-DICARBOXYLATE TRANSPORT TRANSCRIPTIONAL REGULATORY PROTEIN DCTD"/>
    <property type="match status" value="1"/>
</dbReference>
<dbReference type="FunFam" id="3.40.50.300:FF:000006">
    <property type="entry name" value="DNA-binding transcriptional regulator NtrC"/>
    <property type="match status" value="1"/>
</dbReference>
<sequence>MNFEKNFKLAMKRDFLIITDIKEDEKELRSLLQTNKPKKLLFKNQEKVYLIELVPDTDHLNYYPCKEVSADIHVNEAIKLLEKHQFIVLKEKKNYIGYLSTFDLFTLLRNEYKQLNAYYQAILETMDGSCTVIDANQNVLVWTKGAEKLFSVKQKDIIGKPITNFFNPERLELLNTLKSGDSLQHKQHKAREDLVVLINSNPVYLEDQIIGAVVSEIDITSQIRLNNELNNASEKLFELEREANRFVPEDPFKLIRGNSRTLKKTTSMAEKAASTSTNILIHGESGVGKELFAKAIHTIREGNKAPFIAINCGAIPSSLFESEMFGYEKGAFSGADNKGKKGKVELAQGGTLFLDEIGEMPLEMQVKLLRLLQEKKFYAVGGTKEKTVDFRVIAATNRILKDLVEEGKFREDLYYRLNVVSLEIPPLRKRPEDIIELTHYFLYEISIKYNRPIYGISQEVMQALLNHEWQGNIRELKNVIERLIVFSEDGQVKLEHLPFEIDGLAVKNNSMTSIYENDSRPLADRLQEVERKILLHELDNESGNKNAVARKLQITRATLYNRLNKLGIKN</sequence>
<dbReference type="InterPro" id="IPR000014">
    <property type="entry name" value="PAS"/>
</dbReference>
<gene>
    <name evidence="7" type="ORF">J2Z64_000025</name>
</gene>
<dbReference type="Gene3D" id="3.40.50.300">
    <property type="entry name" value="P-loop containing nucleotide triphosphate hydrolases"/>
    <property type="match status" value="1"/>
</dbReference>
<protein>
    <submittedName>
        <fullName evidence="7">PAS domain S-box-containing protein</fullName>
    </submittedName>
</protein>
<dbReference type="SMART" id="SM00091">
    <property type="entry name" value="PAS"/>
    <property type="match status" value="1"/>
</dbReference>
<evidence type="ECO:0000259" key="5">
    <source>
        <dbReference type="PROSITE" id="PS50045"/>
    </source>
</evidence>
<name>A0A9X0YNG4_9BACI</name>
<keyword evidence="4" id="KW-0804">Transcription</keyword>
<evidence type="ECO:0000256" key="1">
    <source>
        <dbReference type="ARBA" id="ARBA00022741"/>
    </source>
</evidence>
<dbReference type="Gene3D" id="1.10.8.60">
    <property type="match status" value="1"/>
</dbReference>
<dbReference type="Gene3D" id="1.10.10.60">
    <property type="entry name" value="Homeodomain-like"/>
    <property type="match status" value="1"/>
</dbReference>
<dbReference type="Pfam" id="PF02954">
    <property type="entry name" value="HTH_8"/>
    <property type="match status" value="1"/>
</dbReference>
<dbReference type="Proteomes" id="UP001138793">
    <property type="component" value="Unassembled WGS sequence"/>
</dbReference>
<dbReference type="InterPro" id="IPR035965">
    <property type="entry name" value="PAS-like_dom_sf"/>
</dbReference>
<dbReference type="EMBL" id="JAGGMB010000001">
    <property type="protein sequence ID" value="MBP2075814.1"/>
    <property type="molecule type" value="Genomic_DNA"/>
</dbReference>
<dbReference type="InterPro" id="IPR009057">
    <property type="entry name" value="Homeodomain-like_sf"/>
</dbReference>
<dbReference type="NCBIfam" id="TIGR00229">
    <property type="entry name" value="sensory_box"/>
    <property type="match status" value="1"/>
</dbReference>
<keyword evidence="3" id="KW-0805">Transcription regulation</keyword>
<dbReference type="Pfam" id="PF25601">
    <property type="entry name" value="AAA_lid_14"/>
    <property type="match status" value="1"/>
</dbReference>
<keyword evidence="1" id="KW-0547">Nucleotide-binding</keyword>
<evidence type="ECO:0000259" key="6">
    <source>
        <dbReference type="PROSITE" id="PS50112"/>
    </source>
</evidence>
<dbReference type="GO" id="GO:0006355">
    <property type="term" value="P:regulation of DNA-templated transcription"/>
    <property type="evidence" value="ECO:0007669"/>
    <property type="project" value="InterPro"/>
</dbReference>
<dbReference type="InterPro" id="IPR058031">
    <property type="entry name" value="AAA_lid_NorR"/>
</dbReference>
<dbReference type="PRINTS" id="PR01590">
    <property type="entry name" value="HTHFIS"/>
</dbReference>
<dbReference type="GO" id="GO:0043565">
    <property type="term" value="F:sequence-specific DNA binding"/>
    <property type="evidence" value="ECO:0007669"/>
    <property type="project" value="InterPro"/>
</dbReference>
<dbReference type="SMART" id="SM00382">
    <property type="entry name" value="AAA"/>
    <property type="match status" value="1"/>
</dbReference>
<keyword evidence="2" id="KW-0067">ATP-binding</keyword>
<feature type="domain" description="PAS" evidence="6">
    <location>
        <begin position="115"/>
        <end position="186"/>
    </location>
</feature>
<organism evidence="7 8">
    <name type="scientific">Oceanobacillus polygoni</name>
    <dbReference type="NCBI Taxonomy" id="1235259"/>
    <lineage>
        <taxon>Bacteria</taxon>
        <taxon>Bacillati</taxon>
        <taxon>Bacillota</taxon>
        <taxon>Bacilli</taxon>
        <taxon>Bacillales</taxon>
        <taxon>Bacillaceae</taxon>
        <taxon>Oceanobacillus</taxon>
    </lineage>
</organism>
<dbReference type="RefSeq" id="WP_245347556.1">
    <property type="nucleotide sequence ID" value="NZ_JAGGMB010000001.1"/>
</dbReference>
<accession>A0A9X0YNG4</accession>